<evidence type="ECO:0000256" key="1">
    <source>
        <dbReference type="SAM" id="MobiDB-lite"/>
    </source>
</evidence>
<evidence type="ECO:0000313" key="3">
    <source>
        <dbReference type="WBParaSite" id="EN70_2810"/>
    </source>
</evidence>
<proteinExistence type="predicted"/>
<accession>A0A1I7VI26</accession>
<organism evidence="2 3">
    <name type="scientific">Loa loa</name>
    <name type="common">Eye worm</name>
    <name type="synonym">Filaria loa</name>
    <dbReference type="NCBI Taxonomy" id="7209"/>
    <lineage>
        <taxon>Eukaryota</taxon>
        <taxon>Metazoa</taxon>
        <taxon>Ecdysozoa</taxon>
        <taxon>Nematoda</taxon>
        <taxon>Chromadorea</taxon>
        <taxon>Rhabditida</taxon>
        <taxon>Spirurina</taxon>
        <taxon>Spiruromorpha</taxon>
        <taxon>Filarioidea</taxon>
        <taxon>Onchocercidae</taxon>
        <taxon>Loa</taxon>
    </lineage>
</organism>
<feature type="region of interest" description="Disordered" evidence="1">
    <location>
        <begin position="38"/>
        <end position="71"/>
    </location>
</feature>
<name>A0A1I7VI26_LOALO</name>
<protein>
    <submittedName>
        <fullName evidence="3">Small, acid-soluble spore protein, alpha/beta type</fullName>
    </submittedName>
</protein>
<dbReference type="Proteomes" id="UP000095285">
    <property type="component" value="Unassembled WGS sequence"/>
</dbReference>
<sequence length="71" mass="8235">MSVLCEAQVICVLYNHVSCNADWQMLVMTGKVKQNFKERPDENMNETKLQARRRGMEGSDGMEEGKRTRQK</sequence>
<evidence type="ECO:0000313" key="2">
    <source>
        <dbReference type="Proteomes" id="UP000095285"/>
    </source>
</evidence>
<dbReference type="AlphaFoldDB" id="A0A1I7VI26"/>
<reference evidence="2" key="1">
    <citation type="submission" date="2012-04" db="EMBL/GenBank/DDBJ databases">
        <title>The Genome Sequence of Loa loa.</title>
        <authorList>
            <consortium name="The Broad Institute Genome Sequencing Platform"/>
            <consortium name="Broad Institute Genome Sequencing Center for Infectious Disease"/>
            <person name="Nutman T.B."/>
            <person name="Fink D.L."/>
            <person name="Russ C."/>
            <person name="Young S."/>
            <person name="Zeng Q."/>
            <person name="Gargeya S."/>
            <person name="Alvarado L."/>
            <person name="Berlin A."/>
            <person name="Chapman S.B."/>
            <person name="Chen Z."/>
            <person name="Freedman E."/>
            <person name="Gellesch M."/>
            <person name="Goldberg J."/>
            <person name="Griggs A."/>
            <person name="Gujja S."/>
            <person name="Heilman E.R."/>
            <person name="Heiman D."/>
            <person name="Howarth C."/>
            <person name="Mehta T."/>
            <person name="Neiman D."/>
            <person name="Pearson M."/>
            <person name="Roberts A."/>
            <person name="Saif S."/>
            <person name="Shea T."/>
            <person name="Shenoy N."/>
            <person name="Sisk P."/>
            <person name="Stolte C."/>
            <person name="Sykes S."/>
            <person name="White J."/>
            <person name="Yandava C."/>
            <person name="Haas B."/>
            <person name="Henn M.R."/>
            <person name="Nusbaum C."/>
            <person name="Birren B."/>
        </authorList>
    </citation>
    <scope>NUCLEOTIDE SEQUENCE [LARGE SCALE GENOMIC DNA]</scope>
</reference>
<dbReference type="WBParaSite" id="EN70_2810">
    <property type="protein sequence ID" value="EN70_2810"/>
    <property type="gene ID" value="EN70_2810"/>
</dbReference>
<reference evidence="3" key="2">
    <citation type="submission" date="2016-11" db="UniProtKB">
        <authorList>
            <consortium name="WormBaseParasite"/>
        </authorList>
    </citation>
    <scope>IDENTIFICATION</scope>
</reference>
<keyword evidence="2" id="KW-1185">Reference proteome</keyword>